<dbReference type="AlphaFoldDB" id="A0A365XYR2"/>
<organism evidence="2 3">
    <name type="scientific">Chitinophaga flava</name>
    <dbReference type="NCBI Taxonomy" id="2259036"/>
    <lineage>
        <taxon>Bacteria</taxon>
        <taxon>Pseudomonadati</taxon>
        <taxon>Bacteroidota</taxon>
        <taxon>Chitinophagia</taxon>
        <taxon>Chitinophagales</taxon>
        <taxon>Chitinophagaceae</taxon>
        <taxon>Chitinophaga</taxon>
    </lineage>
</organism>
<name>A0A365XYR2_9BACT</name>
<protein>
    <submittedName>
        <fullName evidence="2">Cupin</fullName>
    </submittedName>
</protein>
<dbReference type="EMBL" id="QFFJ01000001">
    <property type="protein sequence ID" value="RBL91131.1"/>
    <property type="molecule type" value="Genomic_DNA"/>
</dbReference>
<evidence type="ECO:0000313" key="3">
    <source>
        <dbReference type="Proteomes" id="UP000253410"/>
    </source>
</evidence>
<evidence type="ECO:0000313" key="2">
    <source>
        <dbReference type="EMBL" id="RBL91131.1"/>
    </source>
</evidence>
<evidence type="ECO:0000259" key="1">
    <source>
        <dbReference type="Pfam" id="PF07883"/>
    </source>
</evidence>
<dbReference type="RefSeq" id="WP_113613731.1">
    <property type="nucleotide sequence ID" value="NZ_QFFJ01000001.1"/>
</dbReference>
<dbReference type="Pfam" id="PF07883">
    <property type="entry name" value="Cupin_2"/>
    <property type="match status" value="1"/>
</dbReference>
<dbReference type="PANTHER" id="PTHR36440:SF1">
    <property type="entry name" value="PUTATIVE (AFU_ORTHOLOGUE AFUA_8G07350)-RELATED"/>
    <property type="match status" value="1"/>
</dbReference>
<dbReference type="InterPro" id="IPR013096">
    <property type="entry name" value="Cupin_2"/>
</dbReference>
<dbReference type="SUPFAM" id="SSF51182">
    <property type="entry name" value="RmlC-like cupins"/>
    <property type="match status" value="1"/>
</dbReference>
<reference evidence="2 3" key="1">
    <citation type="submission" date="2018-05" db="EMBL/GenBank/DDBJ databases">
        <title>Chitinophaga sp. K3CV102501T nov., isolated from isolated from a monsoon evergreen broad-leaved forest soil.</title>
        <authorList>
            <person name="Lv Y."/>
        </authorList>
    </citation>
    <scope>NUCLEOTIDE SEQUENCE [LARGE SCALE GENOMIC DNA]</scope>
    <source>
        <strain evidence="2 3">GDMCC 1.1325</strain>
    </source>
</reference>
<accession>A0A365XYR2</accession>
<feature type="domain" description="Cupin type-2" evidence="1">
    <location>
        <begin position="81"/>
        <end position="130"/>
    </location>
</feature>
<keyword evidence="3" id="KW-1185">Reference proteome</keyword>
<dbReference type="InterPro" id="IPR011051">
    <property type="entry name" value="RmlC_Cupin_sf"/>
</dbReference>
<dbReference type="Proteomes" id="UP000253410">
    <property type="component" value="Unassembled WGS sequence"/>
</dbReference>
<dbReference type="OrthoDB" id="1423961at2"/>
<comment type="caution">
    <text evidence="2">The sequence shown here is derived from an EMBL/GenBank/DDBJ whole genome shotgun (WGS) entry which is preliminary data.</text>
</comment>
<dbReference type="InterPro" id="IPR014710">
    <property type="entry name" value="RmlC-like_jellyroll"/>
</dbReference>
<dbReference type="PANTHER" id="PTHR36440">
    <property type="entry name" value="PUTATIVE (AFU_ORTHOLOGUE AFUA_8G07350)-RELATED"/>
    <property type="match status" value="1"/>
</dbReference>
<dbReference type="Gene3D" id="2.60.120.10">
    <property type="entry name" value="Jelly Rolls"/>
    <property type="match status" value="1"/>
</dbReference>
<dbReference type="InterPro" id="IPR053146">
    <property type="entry name" value="QDO-like"/>
</dbReference>
<proteinExistence type="predicted"/>
<sequence>MERKQFLLTSLTAIPAIAFGKIAGNTSGIAPAFIVRAGSNRSGQPMMKYMGAHPNDVVISRHDTNNQLAVFLFTGHSNIGTPLHVHYHQDEFFTVLEGKYKFVCGEMTSELHAGDTIFLPRNIPHQWLQLSENGRLIYAVSPAGELEDFFKEANDLKTPTEEEINRLALKHGIRHIGPPLSL</sequence>
<gene>
    <name evidence="2" type="ORF">DF182_00475</name>
</gene>